<dbReference type="InterPro" id="IPR052908">
    <property type="entry name" value="AP-4-A_phosphorylase"/>
</dbReference>
<reference evidence="3" key="1">
    <citation type="journal article" date="2015" name="Nature">
        <title>Complex archaea that bridge the gap between prokaryotes and eukaryotes.</title>
        <authorList>
            <person name="Spang A."/>
            <person name="Saw J.H."/>
            <person name="Jorgensen S.L."/>
            <person name="Zaremba-Niedzwiedzka K."/>
            <person name="Martijn J."/>
            <person name="Lind A.E."/>
            <person name="van Eijk R."/>
            <person name="Schleper C."/>
            <person name="Guy L."/>
            <person name="Ettema T.J."/>
        </authorList>
    </citation>
    <scope>NUCLEOTIDE SEQUENCE</scope>
</reference>
<comment type="caution">
    <text evidence="3">The sequence shown here is derived from an EMBL/GenBank/DDBJ whole genome shotgun (WGS) entry which is preliminary data.</text>
</comment>
<dbReference type="SUPFAM" id="SSF54197">
    <property type="entry name" value="HIT-like"/>
    <property type="match status" value="1"/>
</dbReference>
<keyword evidence="1" id="KW-0547">Nucleotide-binding</keyword>
<evidence type="ECO:0000313" key="3">
    <source>
        <dbReference type="EMBL" id="KKO12364.1"/>
    </source>
</evidence>
<dbReference type="GO" id="GO:0000166">
    <property type="term" value="F:nucleotide binding"/>
    <property type="evidence" value="ECO:0007669"/>
    <property type="project" value="UniProtKB-KW"/>
</dbReference>
<organism evidence="3">
    <name type="scientific">marine sediment metagenome</name>
    <dbReference type="NCBI Taxonomy" id="412755"/>
    <lineage>
        <taxon>unclassified sequences</taxon>
        <taxon>metagenomes</taxon>
        <taxon>ecological metagenomes</taxon>
    </lineage>
</organism>
<dbReference type="PANTHER" id="PTHR42997:SF1">
    <property type="entry name" value="AP-4-A PHOSPHORYLASE"/>
    <property type="match status" value="1"/>
</dbReference>
<evidence type="ECO:0000259" key="2">
    <source>
        <dbReference type="PROSITE" id="PS51084"/>
    </source>
</evidence>
<dbReference type="Pfam" id="PF01230">
    <property type="entry name" value="HIT"/>
    <property type="match status" value="1"/>
</dbReference>
<dbReference type="PROSITE" id="PS51084">
    <property type="entry name" value="HIT_2"/>
    <property type="match status" value="1"/>
</dbReference>
<sequence>MTTNSYHKPCPFCDSTFRESLANNASCFATLDNYPISPGHTLIIPLRHVGSYFDLSRIERDDLWDLVEQAKTKLDSQFSPDSYNIGMNDGPAAGQTIGHCHIHLIPRYVGDVSDPRGGLRWIMPDKADYWSDR</sequence>
<dbReference type="Gene3D" id="3.30.428.10">
    <property type="entry name" value="HIT-like"/>
    <property type="match status" value="1"/>
</dbReference>
<proteinExistence type="predicted"/>
<dbReference type="InterPro" id="IPR011146">
    <property type="entry name" value="HIT-like"/>
</dbReference>
<dbReference type="EMBL" id="LAZR01000001">
    <property type="protein sequence ID" value="KKO12364.1"/>
    <property type="molecule type" value="Genomic_DNA"/>
</dbReference>
<dbReference type="PANTHER" id="PTHR42997">
    <property type="entry name" value="HIT FAMILY HYDROLASE"/>
    <property type="match status" value="1"/>
</dbReference>
<name>A0A0F9Z562_9ZZZZ</name>
<dbReference type="InterPro" id="IPR039383">
    <property type="entry name" value="FHIT"/>
</dbReference>
<dbReference type="GO" id="GO:0003824">
    <property type="term" value="F:catalytic activity"/>
    <property type="evidence" value="ECO:0007669"/>
    <property type="project" value="InterPro"/>
</dbReference>
<dbReference type="InterPro" id="IPR036265">
    <property type="entry name" value="HIT-like_sf"/>
</dbReference>
<feature type="domain" description="HIT" evidence="2">
    <location>
        <begin position="8"/>
        <end position="114"/>
    </location>
</feature>
<accession>A0A0F9Z562</accession>
<dbReference type="AlphaFoldDB" id="A0A0F9Z562"/>
<evidence type="ECO:0000256" key="1">
    <source>
        <dbReference type="ARBA" id="ARBA00022741"/>
    </source>
</evidence>
<gene>
    <name evidence="3" type="ORF">LCGC14_0003740</name>
</gene>
<dbReference type="CDD" id="cd01275">
    <property type="entry name" value="FHIT"/>
    <property type="match status" value="1"/>
</dbReference>
<protein>
    <recommendedName>
        <fullName evidence="2">HIT domain-containing protein</fullName>
    </recommendedName>
</protein>